<name>A0ABU6XBF7_9FABA</name>
<organism evidence="1 2">
    <name type="scientific">Stylosanthes scabra</name>
    <dbReference type="NCBI Taxonomy" id="79078"/>
    <lineage>
        <taxon>Eukaryota</taxon>
        <taxon>Viridiplantae</taxon>
        <taxon>Streptophyta</taxon>
        <taxon>Embryophyta</taxon>
        <taxon>Tracheophyta</taxon>
        <taxon>Spermatophyta</taxon>
        <taxon>Magnoliopsida</taxon>
        <taxon>eudicotyledons</taxon>
        <taxon>Gunneridae</taxon>
        <taxon>Pentapetalae</taxon>
        <taxon>rosids</taxon>
        <taxon>fabids</taxon>
        <taxon>Fabales</taxon>
        <taxon>Fabaceae</taxon>
        <taxon>Papilionoideae</taxon>
        <taxon>50 kb inversion clade</taxon>
        <taxon>dalbergioids sensu lato</taxon>
        <taxon>Dalbergieae</taxon>
        <taxon>Pterocarpus clade</taxon>
        <taxon>Stylosanthes</taxon>
    </lineage>
</organism>
<accession>A0ABU6XBF7</accession>
<reference evidence="1 2" key="1">
    <citation type="journal article" date="2023" name="Plants (Basel)">
        <title>Bridging the Gap: Combining Genomics and Transcriptomics Approaches to Understand Stylosanthes scabra, an Orphan Legume from the Brazilian Caatinga.</title>
        <authorList>
            <person name="Ferreira-Neto J.R.C."/>
            <person name="da Silva M.D."/>
            <person name="Binneck E."/>
            <person name="de Melo N.F."/>
            <person name="da Silva R.H."/>
            <person name="de Melo A.L.T.M."/>
            <person name="Pandolfi V."/>
            <person name="Bustamante F.O."/>
            <person name="Brasileiro-Vidal A.C."/>
            <person name="Benko-Iseppon A.M."/>
        </authorList>
    </citation>
    <scope>NUCLEOTIDE SEQUENCE [LARGE SCALE GENOMIC DNA]</scope>
    <source>
        <tissue evidence="1">Leaves</tissue>
    </source>
</reference>
<dbReference type="InterPro" id="IPR004320">
    <property type="entry name" value="BPS1_pln"/>
</dbReference>
<evidence type="ECO:0000313" key="1">
    <source>
        <dbReference type="EMBL" id="MED6193998.1"/>
    </source>
</evidence>
<gene>
    <name evidence="1" type="ORF">PIB30_024307</name>
</gene>
<evidence type="ECO:0008006" key="3">
    <source>
        <dbReference type="Google" id="ProtNLM"/>
    </source>
</evidence>
<proteinExistence type="predicted"/>
<sequence>MDSSSTSSSVMNADLTRLVHLYNCVNEQIIGSSSLSEKALLHDHHHQEKYLDKLLDMSLVFLDVCGSTRELLQLVKEHARDLQSAMRRRKGQDYSTIKSQICAYLCFKKRAKREISKILKALQKIENSGNKRVIVNNDEIHDVFLSTIVKKTNNGFKDDLEIVKRRLEGIDGCVRELEAGLSCLFRCLIRHRVSLLNLLTPL</sequence>
<dbReference type="Pfam" id="PF03087">
    <property type="entry name" value="BPS1"/>
    <property type="match status" value="1"/>
</dbReference>
<comment type="caution">
    <text evidence="1">The sequence shown here is derived from an EMBL/GenBank/DDBJ whole genome shotgun (WGS) entry which is preliminary data.</text>
</comment>
<evidence type="ECO:0000313" key="2">
    <source>
        <dbReference type="Proteomes" id="UP001341840"/>
    </source>
</evidence>
<dbReference type="EMBL" id="JASCZI010211535">
    <property type="protein sequence ID" value="MED6193998.1"/>
    <property type="molecule type" value="Genomic_DNA"/>
</dbReference>
<dbReference type="Proteomes" id="UP001341840">
    <property type="component" value="Unassembled WGS sequence"/>
</dbReference>
<dbReference type="PANTHER" id="PTHR33070:SF120">
    <property type="entry name" value="EXPRESSED PROTEIN"/>
    <property type="match status" value="1"/>
</dbReference>
<dbReference type="PANTHER" id="PTHR33070">
    <property type="entry name" value="OS06G0725500 PROTEIN"/>
    <property type="match status" value="1"/>
</dbReference>
<keyword evidence="2" id="KW-1185">Reference proteome</keyword>
<protein>
    <recommendedName>
        <fullName evidence="3">DUF241 domain protein</fullName>
    </recommendedName>
</protein>